<accession>A0A1H0N9Q3</accession>
<proteinExistence type="predicted"/>
<organism evidence="1 2">
    <name type="scientific">Clostridium gasigenes</name>
    <dbReference type="NCBI Taxonomy" id="94869"/>
    <lineage>
        <taxon>Bacteria</taxon>
        <taxon>Bacillati</taxon>
        <taxon>Bacillota</taxon>
        <taxon>Clostridia</taxon>
        <taxon>Eubacteriales</taxon>
        <taxon>Clostridiaceae</taxon>
        <taxon>Clostridium</taxon>
    </lineage>
</organism>
<evidence type="ECO:0000313" key="2">
    <source>
        <dbReference type="Proteomes" id="UP000198597"/>
    </source>
</evidence>
<keyword evidence="2" id="KW-1185">Reference proteome</keyword>
<dbReference type="RefSeq" id="WP_089965964.1">
    <property type="nucleotide sequence ID" value="NZ_FNJM01000001.1"/>
</dbReference>
<dbReference type="Pfam" id="PF12679">
    <property type="entry name" value="ABC2_membrane_2"/>
    <property type="match status" value="1"/>
</dbReference>
<dbReference type="SUPFAM" id="SSF48498">
    <property type="entry name" value="Tetracyclin repressor-like, C-terminal domain"/>
    <property type="match status" value="1"/>
</dbReference>
<dbReference type="GO" id="GO:0140359">
    <property type="term" value="F:ABC-type transporter activity"/>
    <property type="evidence" value="ECO:0007669"/>
    <property type="project" value="InterPro"/>
</dbReference>
<name>A0A1H0N9Q3_9CLOT</name>
<gene>
    <name evidence="1" type="ORF">SAMN04488529_101751</name>
</gene>
<dbReference type="STRING" id="94869.SAMN04488529_101751"/>
<dbReference type="Proteomes" id="UP000198597">
    <property type="component" value="Unassembled WGS sequence"/>
</dbReference>
<protein>
    <submittedName>
        <fullName evidence="1">ABC-2 family transporter protein</fullName>
    </submittedName>
</protein>
<dbReference type="OrthoDB" id="9800309at2"/>
<dbReference type="InterPro" id="IPR036271">
    <property type="entry name" value="Tet_transcr_reg_TetR-rel_C_sf"/>
</dbReference>
<dbReference type="Gene3D" id="1.10.357.10">
    <property type="entry name" value="Tetracycline Repressor, domain 2"/>
    <property type="match status" value="1"/>
</dbReference>
<dbReference type="GO" id="GO:0005886">
    <property type="term" value="C:plasma membrane"/>
    <property type="evidence" value="ECO:0007669"/>
    <property type="project" value="UniProtKB-SubCell"/>
</dbReference>
<evidence type="ECO:0000313" key="1">
    <source>
        <dbReference type="EMBL" id="SDO89459.1"/>
    </source>
</evidence>
<dbReference type="AlphaFoldDB" id="A0A1H0N9Q3"/>
<reference evidence="1 2" key="1">
    <citation type="submission" date="2016-10" db="EMBL/GenBank/DDBJ databases">
        <authorList>
            <person name="de Groot N.N."/>
        </authorList>
    </citation>
    <scope>NUCLEOTIDE SEQUENCE [LARGE SCALE GENOMIC DNA]</scope>
    <source>
        <strain evidence="1 2">DSM 12272</strain>
    </source>
</reference>
<sequence length="228" mass="26520">MNIVDINIENPSLEEVFLNFMKDDLEKLTEMMDVMPKALLAVFGMDNLNMTKIEGFYESKGHLIVILMGSIFAVYLSSSLLVKEEDDKTIEYLLSKPITRNEIYCAKYMAFVTIITMVKEEVAFEFKMESGIVVQAFGELYNEFKAELEVDYNRYVLLTNELLLKNIDYSKFKEDVNVNKVLEIIIYVSEGLNNKFIAQYKGDYKEIMKNTVKIRDEALSYMDIIMKE</sequence>
<dbReference type="EMBL" id="FNJM01000001">
    <property type="protein sequence ID" value="SDO89459.1"/>
    <property type="molecule type" value="Genomic_DNA"/>
</dbReference>